<name>A0A2G9HED6_9LAMI</name>
<accession>A0A2G9HED6</accession>
<proteinExistence type="predicted"/>
<gene>
    <name evidence="2" type="ORF">CDL12_11470</name>
</gene>
<protein>
    <recommendedName>
        <fullName evidence="1">VQ domain-containing protein</fullName>
    </recommendedName>
</protein>
<dbReference type="OrthoDB" id="691083at2759"/>
<dbReference type="InterPro" id="IPR008889">
    <property type="entry name" value="VQ"/>
</dbReference>
<dbReference type="PANTHER" id="PTHR34777:SF1">
    <property type="entry name" value="VQ MOTIF-CONTAINING PROTEIN 10"/>
    <property type="match status" value="1"/>
</dbReference>
<keyword evidence="3" id="KW-1185">Reference proteome</keyword>
<sequence>MAGCRNSDPVKVVIINTQYVETDPLSFKSVVQSLTGKESTAAARKPPRFQSSAGVSRKTELVLSRGLSFKNFERTLTELSPVDELYRLYAE</sequence>
<comment type="caution">
    <text evidence="2">The sequence shown here is derived from an EMBL/GenBank/DDBJ whole genome shotgun (WGS) entry which is preliminary data.</text>
</comment>
<dbReference type="AlphaFoldDB" id="A0A2G9HED6"/>
<organism evidence="2 3">
    <name type="scientific">Handroanthus impetiginosus</name>
    <dbReference type="NCBI Taxonomy" id="429701"/>
    <lineage>
        <taxon>Eukaryota</taxon>
        <taxon>Viridiplantae</taxon>
        <taxon>Streptophyta</taxon>
        <taxon>Embryophyta</taxon>
        <taxon>Tracheophyta</taxon>
        <taxon>Spermatophyta</taxon>
        <taxon>Magnoliopsida</taxon>
        <taxon>eudicotyledons</taxon>
        <taxon>Gunneridae</taxon>
        <taxon>Pentapetalae</taxon>
        <taxon>asterids</taxon>
        <taxon>lamiids</taxon>
        <taxon>Lamiales</taxon>
        <taxon>Bignoniaceae</taxon>
        <taxon>Crescentiina</taxon>
        <taxon>Tabebuia alliance</taxon>
        <taxon>Handroanthus</taxon>
    </lineage>
</organism>
<evidence type="ECO:0000313" key="2">
    <source>
        <dbReference type="EMBL" id="PIN15884.1"/>
    </source>
</evidence>
<dbReference type="STRING" id="429701.A0A2G9HED6"/>
<dbReference type="PANTHER" id="PTHR34777">
    <property type="entry name" value="VQ MOTIF-CONTAINING PROTEIN 10"/>
    <property type="match status" value="1"/>
</dbReference>
<reference evidence="3" key="1">
    <citation type="journal article" date="2018" name="Gigascience">
        <title>Genome assembly of the Pink Ipe (Handroanthus impetiginosus, Bignoniaceae), a highly valued, ecologically keystone Neotropical timber forest tree.</title>
        <authorList>
            <person name="Silva-Junior O.B."/>
            <person name="Grattapaglia D."/>
            <person name="Novaes E."/>
            <person name="Collevatti R.G."/>
        </authorList>
    </citation>
    <scope>NUCLEOTIDE SEQUENCE [LARGE SCALE GENOMIC DNA]</scope>
    <source>
        <strain evidence="3">cv. UFG-1</strain>
    </source>
</reference>
<evidence type="ECO:0000313" key="3">
    <source>
        <dbReference type="Proteomes" id="UP000231279"/>
    </source>
</evidence>
<feature type="domain" description="VQ" evidence="1">
    <location>
        <begin position="14"/>
        <end position="40"/>
    </location>
</feature>
<dbReference type="EMBL" id="NKXS01001999">
    <property type="protein sequence ID" value="PIN15884.1"/>
    <property type="molecule type" value="Genomic_DNA"/>
</dbReference>
<dbReference type="Pfam" id="PF05678">
    <property type="entry name" value="VQ"/>
    <property type="match status" value="1"/>
</dbReference>
<evidence type="ECO:0000259" key="1">
    <source>
        <dbReference type="Pfam" id="PF05678"/>
    </source>
</evidence>
<dbReference type="InterPro" id="IPR039608">
    <property type="entry name" value="VQ_1/10"/>
</dbReference>
<dbReference type="Proteomes" id="UP000231279">
    <property type="component" value="Unassembled WGS sequence"/>
</dbReference>